<evidence type="ECO:0000313" key="1">
    <source>
        <dbReference type="EMBL" id="KEA62282.1"/>
    </source>
</evidence>
<reference evidence="1 2" key="1">
    <citation type="submission" date="2014-04" db="EMBL/GenBank/DDBJ databases">
        <title>Marinobacterium kochiensis sp. nov., isolated from sediment sample collected from Kochi backwaters in Kerala, India.</title>
        <authorList>
            <person name="Singh A."/>
            <person name="Pinnaka A.K."/>
        </authorList>
    </citation>
    <scope>NUCLEOTIDE SEQUENCE [LARGE SCALE GENOMIC DNA]</scope>
    <source>
        <strain evidence="1 2">AK27</strain>
    </source>
</reference>
<dbReference type="EMBL" id="JMQN01000053">
    <property type="protein sequence ID" value="KEA62282.1"/>
    <property type="molecule type" value="Genomic_DNA"/>
</dbReference>
<dbReference type="Proteomes" id="UP000028252">
    <property type="component" value="Unassembled WGS sequence"/>
</dbReference>
<dbReference type="RefSeq" id="WP_036191017.1">
    <property type="nucleotide sequence ID" value="NZ_JMQN01000053.1"/>
</dbReference>
<dbReference type="OrthoDB" id="5822659at2"/>
<gene>
    <name evidence="1" type="ORF">ADIMK_3572</name>
</gene>
<dbReference type="AlphaFoldDB" id="A0A081FUS7"/>
<protein>
    <submittedName>
        <fullName evidence="1">Uncharacterized protein</fullName>
    </submittedName>
</protein>
<dbReference type="STRING" id="1232683.ADIMK_3572"/>
<dbReference type="eggNOG" id="ENOG5031M4A">
    <property type="taxonomic scope" value="Bacteria"/>
</dbReference>
<accession>A0A081FUS7</accession>
<keyword evidence="2" id="KW-1185">Reference proteome</keyword>
<sequence length="117" mass="13296">MSDLDHRPGVKEANLVTRTLKLTTRDETDIAALVDEIERIFGMDSVNYDAATAILSCAYDATHCSVDRVEAVINKHGAGFANNWWNRTKRGYYRFVDQNMKDNAGYEPHCCNKIPRK</sequence>
<name>A0A081FUS7_9GAMM</name>
<organism evidence="1 2">
    <name type="scientific">Marinobacterium lacunae</name>
    <dbReference type="NCBI Taxonomy" id="1232683"/>
    <lineage>
        <taxon>Bacteria</taxon>
        <taxon>Pseudomonadati</taxon>
        <taxon>Pseudomonadota</taxon>
        <taxon>Gammaproteobacteria</taxon>
        <taxon>Oceanospirillales</taxon>
        <taxon>Oceanospirillaceae</taxon>
        <taxon>Marinobacterium</taxon>
    </lineage>
</organism>
<comment type="caution">
    <text evidence="1">The sequence shown here is derived from an EMBL/GenBank/DDBJ whole genome shotgun (WGS) entry which is preliminary data.</text>
</comment>
<proteinExistence type="predicted"/>
<evidence type="ECO:0000313" key="2">
    <source>
        <dbReference type="Proteomes" id="UP000028252"/>
    </source>
</evidence>
<dbReference type="PATRIC" id="fig|1232683.4.peg.3513"/>